<keyword evidence="8 9" id="KW-0998">Cell outer membrane</keyword>
<dbReference type="Gene3D" id="2.40.170.20">
    <property type="entry name" value="TonB-dependent receptor, beta-barrel domain"/>
    <property type="match status" value="1"/>
</dbReference>
<feature type="signal peptide" evidence="12">
    <location>
        <begin position="1"/>
        <end position="30"/>
    </location>
</feature>
<dbReference type="InterPro" id="IPR010917">
    <property type="entry name" value="TonB_rcpt_CS"/>
</dbReference>
<keyword evidence="6 11" id="KW-0798">TonB box</keyword>
<evidence type="ECO:0000256" key="2">
    <source>
        <dbReference type="ARBA" id="ARBA00022448"/>
    </source>
</evidence>
<evidence type="ECO:0000256" key="12">
    <source>
        <dbReference type="SAM" id="SignalP"/>
    </source>
</evidence>
<dbReference type="PANTHER" id="PTHR47234">
    <property type="match status" value="1"/>
</dbReference>
<keyword evidence="4 9" id="KW-0812">Transmembrane</keyword>
<comment type="subcellular location">
    <subcellularLocation>
        <location evidence="1 9">Cell outer membrane</location>
        <topology evidence="1 9">Multi-pass membrane protein</topology>
    </subcellularLocation>
</comment>
<evidence type="ECO:0000256" key="6">
    <source>
        <dbReference type="ARBA" id="ARBA00023077"/>
    </source>
</evidence>
<evidence type="ECO:0000313" key="16">
    <source>
        <dbReference type="Proteomes" id="UP001500518"/>
    </source>
</evidence>
<dbReference type="Proteomes" id="UP001500518">
    <property type="component" value="Unassembled WGS sequence"/>
</dbReference>
<evidence type="ECO:0000256" key="1">
    <source>
        <dbReference type="ARBA" id="ARBA00004571"/>
    </source>
</evidence>
<dbReference type="InterPro" id="IPR036942">
    <property type="entry name" value="Beta-barrel_TonB_sf"/>
</dbReference>
<dbReference type="InterPro" id="IPR000531">
    <property type="entry name" value="Beta-barrel_TonB"/>
</dbReference>
<dbReference type="EMBL" id="BAABHV010000017">
    <property type="protein sequence ID" value="GAA5057810.1"/>
    <property type="molecule type" value="Genomic_DNA"/>
</dbReference>
<dbReference type="PROSITE" id="PS52016">
    <property type="entry name" value="TONB_DEPENDENT_REC_3"/>
    <property type="match status" value="1"/>
</dbReference>
<dbReference type="PROSITE" id="PS01156">
    <property type="entry name" value="TONB_DEPENDENT_REC_2"/>
    <property type="match status" value="1"/>
</dbReference>
<evidence type="ECO:0000313" key="15">
    <source>
        <dbReference type="EMBL" id="GAA5057810.1"/>
    </source>
</evidence>
<dbReference type="InterPro" id="IPR012910">
    <property type="entry name" value="Plug_dom"/>
</dbReference>
<feature type="short sequence motif" description="TonB C-terminal box" evidence="10">
    <location>
        <begin position="1036"/>
        <end position="1053"/>
    </location>
</feature>
<accession>A0ABP9KFT3</accession>
<keyword evidence="5 12" id="KW-0732">Signal</keyword>
<keyword evidence="3 9" id="KW-1134">Transmembrane beta strand</keyword>
<keyword evidence="2 9" id="KW-0813">Transport</keyword>
<dbReference type="InterPro" id="IPR037066">
    <property type="entry name" value="Plug_dom_sf"/>
</dbReference>
<proteinExistence type="inferred from homology"/>
<comment type="caution">
    <text evidence="15">The sequence shown here is derived from an EMBL/GenBank/DDBJ whole genome shotgun (WGS) entry which is preliminary data.</text>
</comment>
<evidence type="ECO:0000256" key="3">
    <source>
        <dbReference type="ARBA" id="ARBA00022452"/>
    </source>
</evidence>
<dbReference type="Pfam" id="PF07715">
    <property type="entry name" value="Plug"/>
    <property type="match status" value="1"/>
</dbReference>
<sequence length="1053" mass="111961">MKTFNRAQLFRAALLAGGAGTMFMAAPAMAQDATVGDDVQVGEEDSAPAQRIVVTGSRIATQDYNSNSPMVTVDEGLLEQSSTAAIESNLNKLPQFVPAQTPTQGGDIQPTATNTPGAATISLRGIGTNRNLVLIDGRRGTPGNASGVVDISTLPSAAIERIETISGGASATYGADAVAGVTNFILKKDFEGLELDAQFGITEEGDNFEYQLSGIMGTDFADGRGNISLAMSMNTREANFQRDREWYTDLYADPNIAGGQFFIPAPGINFGFGPNQPDFGTVFPDGPDGLAGVNVYVNPATGQAFTIGANGTPSNFGNDQFDLPLDGLPFKQTINGAISSNNTSLYLILPLTRYNAFARGNYEINDWVGVFGQALFSHVETFTRNEPSPAVGGWTVNIDPTQLDPGEMPAQLQTLLDSRPDPDAPFQLESLLFDDRETFTDVTTYNLTAGFEGYIPGTSFAWETFVSHGISSTYAKQTGVNSLARFQAVLSAPNFGRGFSQTGNQGPPNFGFGASTATCTSGLNLFNPPAGGFSEDCLEAIRADLKNRSDVTQTIAEANISGGLFQLPAGEVGIALGASYRELQFEFDNDTLTTDGRSFLDQAQGIYPSGNVDASFDVHELYGELLIPLLSDLPMVQQLNLEVGGRISDYSTTGTSYTYKILGDWQVTDWLRIRGGYNRAERAPNIGELFLQASQTFGGNSVGDPCSLANPLSFSANQAGDQFEGGNENGAKVEAICRIQMEASGNPDADEQYYAGVQDSGTGGFAFPTTIGNPNLTPEKADTWTVGAVFQPYIGGAISRARLTVDYYNISVEDAIGLQTVGIALRSCYDPLLNPAFGGTPQEVANSANCQLVPRNATGALGNVQRTYVNNGAFELSGIDVALDLALEAGPGTLNLNVLGSYAIDFKSTALDGILPMVDYVGTLGTGENGLNGGNYEYRVFTTVGYNWGPAYVGVQWQHLPSIEDATEALIGAPTPTTGYPSYNLFNLNGSYAVNETINLRFGVDNLFNKRPPLGGVNTAADPSVGQLSGGGYNNLYYDTNGRRFYFGANFRF</sequence>
<dbReference type="InterPro" id="IPR039426">
    <property type="entry name" value="TonB-dep_rcpt-like"/>
</dbReference>
<evidence type="ECO:0000259" key="13">
    <source>
        <dbReference type="Pfam" id="PF00593"/>
    </source>
</evidence>
<reference evidence="16" key="1">
    <citation type="journal article" date="2019" name="Int. J. Syst. Evol. Microbiol.">
        <title>The Global Catalogue of Microorganisms (GCM) 10K type strain sequencing project: providing services to taxonomists for standard genome sequencing and annotation.</title>
        <authorList>
            <consortium name="The Broad Institute Genomics Platform"/>
            <consortium name="The Broad Institute Genome Sequencing Center for Infectious Disease"/>
            <person name="Wu L."/>
            <person name="Ma J."/>
        </authorList>
    </citation>
    <scope>NUCLEOTIDE SEQUENCE [LARGE SCALE GENOMIC DNA]</scope>
    <source>
        <strain evidence="16">JCM 18014</strain>
    </source>
</reference>
<dbReference type="RefSeq" id="WP_346033270.1">
    <property type="nucleotide sequence ID" value="NZ_BAABHV010000017.1"/>
</dbReference>
<evidence type="ECO:0000259" key="14">
    <source>
        <dbReference type="Pfam" id="PF07715"/>
    </source>
</evidence>
<dbReference type="SUPFAM" id="SSF56935">
    <property type="entry name" value="Porins"/>
    <property type="match status" value="1"/>
</dbReference>
<evidence type="ECO:0000256" key="8">
    <source>
        <dbReference type="ARBA" id="ARBA00023237"/>
    </source>
</evidence>
<comment type="similarity">
    <text evidence="9 11">Belongs to the TonB-dependent receptor family.</text>
</comment>
<dbReference type="PANTHER" id="PTHR47234:SF2">
    <property type="entry name" value="TONB-DEPENDENT RECEPTOR"/>
    <property type="match status" value="1"/>
</dbReference>
<evidence type="ECO:0000256" key="9">
    <source>
        <dbReference type="PROSITE-ProRule" id="PRU01360"/>
    </source>
</evidence>
<feature type="domain" description="TonB-dependent receptor-like beta-barrel" evidence="13">
    <location>
        <begin position="747"/>
        <end position="1007"/>
    </location>
</feature>
<dbReference type="Pfam" id="PF00593">
    <property type="entry name" value="TonB_dep_Rec_b-barrel"/>
    <property type="match status" value="2"/>
</dbReference>
<feature type="domain" description="TonB-dependent receptor plug" evidence="14">
    <location>
        <begin position="71"/>
        <end position="181"/>
    </location>
</feature>
<evidence type="ECO:0000256" key="10">
    <source>
        <dbReference type="PROSITE-ProRule" id="PRU10144"/>
    </source>
</evidence>
<gene>
    <name evidence="15" type="ORF">GCM10023208_23690</name>
</gene>
<protein>
    <submittedName>
        <fullName evidence="15">TonB-dependent receptor</fullName>
    </submittedName>
</protein>
<keyword evidence="15" id="KW-0675">Receptor</keyword>
<evidence type="ECO:0000256" key="5">
    <source>
        <dbReference type="ARBA" id="ARBA00022729"/>
    </source>
</evidence>
<name>A0ABP9KFT3_9SPHN</name>
<organism evidence="15 16">
    <name type="scientific">Erythrobacter westpacificensis</name>
    <dbReference type="NCBI Taxonomy" id="1055231"/>
    <lineage>
        <taxon>Bacteria</taxon>
        <taxon>Pseudomonadati</taxon>
        <taxon>Pseudomonadota</taxon>
        <taxon>Alphaproteobacteria</taxon>
        <taxon>Sphingomonadales</taxon>
        <taxon>Erythrobacteraceae</taxon>
        <taxon>Erythrobacter/Porphyrobacter group</taxon>
        <taxon>Erythrobacter</taxon>
    </lineage>
</organism>
<feature type="chain" id="PRO_5046848235" evidence="12">
    <location>
        <begin position="31"/>
        <end position="1053"/>
    </location>
</feature>
<keyword evidence="16" id="KW-1185">Reference proteome</keyword>
<keyword evidence="7 9" id="KW-0472">Membrane</keyword>
<evidence type="ECO:0000256" key="4">
    <source>
        <dbReference type="ARBA" id="ARBA00022692"/>
    </source>
</evidence>
<dbReference type="Gene3D" id="2.170.130.10">
    <property type="entry name" value="TonB-dependent receptor, plug domain"/>
    <property type="match status" value="1"/>
</dbReference>
<evidence type="ECO:0000256" key="11">
    <source>
        <dbReference type="RuleBase" id="RU003357"/>
    </source>
</evidence>
<evidence type="ECO:0000256" key="7">
    <source>
        <dbReference type="ARBA" id="ARBA00023136"/>
    </source>
</evidence>
<feature type="domain" description="TonB-dependent receptor-like beta-barrel" evidence="13">
    <location>
        <begin position="437"/>
        <end position="701"/>
    </location>
</feature>